<dbReference type="InterPro" id="IPR009078">
    <property type="entry name" value="Ferritin-like_SF"/>
</dbReference>
<dbReference type="Proteomes" id="UP001548590">
    <property type="component" value="Unassembled WGS sequence"/>
</dbReference>
<dbReference type="Gene3D" id="1.20.1260.10">
    <property type="match status" value="1"/>
</dbReference>
<evidence type="ECO:0000256" key="4">
    <source>
        <dbReference type="ARBA" id="ARBA00022723"/>
    </source>
</evidence>
<keyword evidence="11" id="KW-1185">Reference proteome</keyword>
<comment type="caution">
    <text evidence="10">The sequence shown here is derived from an EMBL/GenBank/DDBJ whole genome shotgun (WGS) entry which is preliminary data.</text>
</comment>
<keyword evidence="8 9" id="KW-0472">Membrane</keyword>
<reference evidence="10 11" key="1">
    <citation type="submission" date="2024-07" db="EMBL/GenBank/DDBJ databases">
        <title>Uliginosibacterium paludis KCTC:42655.</title>
        <authorList>
            <person name="Kim M.K."/>
        </authorList>
    </citation>
    <scope>NUCLEOTIDE SEQUENCE [LARGE SCALE GENOMIC DNA]</scope>
    <source>
        <strain evidence="10 11">KCTC 42655</strain>
    </source>
</reference>
<dbReference type="EC" id="1.14.99.60" evidence="9"/>
<dbReference type="PANTHER" id="PTHR11237">
    <property type="entry name" value="COENZYME Q10 BIOSYNTHESIS PROTEIN 7"/>
    <property type="match status" value="1"/>
</dbReference>
<dbReference type="Pfam" id="PF03232">
    <property type="entry name" value="COQ7"/>
    <property type="match status" value="1"/>
</dbReference>
<feature type="binding site" evidence="9">
    <location>
        <position position="87"/>
    </location>
    <ligand>
        <name>Fe cation</name>
        <dbReference type="ChEBI" id="CHEBI:24875"/>
        <label>2</label>
    </ligand>
</feature>
<dbReference type="HAMAP" id="MF_01658">
    <property type="entry name" value="COQ7"/>
    <property type="match status" value="1"/>
</dbReference>
<name>A0ABV2CW71_9RHOO</name>
<comment type="cofactor">
    <cofactor evidence="9">
        <name>Fe cation</name>
        <dbReference type="ChEBI" id="CHEBI:24875"/>
    </cofactor>
    <text evidence="9">Binds 2 iron ions per subunit.</text>
</comment>
<feature type="binding site" evidence="9">
    <location>
        <position position="90"/>
    </location>
    <ligand>
        <name>Fe cation</name>
        <dbReference type="ChEBI" id="CHEBI:24875"/>
        <label>1</label>
    </ligand>
</feature>
<evidence type="ECO:0000256" key="9">
    <source>
        <dbReference type="HAMAP-Rule" id="MF_01658"/>
    </source>
</evidence>
<feature type="binding site" evidence="9">
    <location>
        <position position="171"/>
    </location>
    <ligand>
        <name>Fe cation</name>
        <dbReference type="ChEBI" id="CHEBI:24875"/>
        <label>1</label>
    </ligand>
</feature>
<evidence type="ECO:0000313" key="11">
    <source>
        <dbReference type="Proteomes" id="UP001548590"/>
    </source>
</evidence>
<keyword evidence="4 9" id="KW-0479">Metal-binding</keyword>
<comment type="function">
    <text evidence="9">Catalyzes the hydroxylation of 2-nonaprenyl-3-methyl-6-methoxy-1,4-benzoquinol during ubiquinone biosynthesis.</text>
</comment>
<gene>
    <name evidence="9 10" type="primary">coq7</name>
    <name evidence="10" type="ORF">ABVT11_20220</name>
</gene>
<sequence length="208" mass="22675">MSRLDKMIAGFDRALRTLAAAPRSVRVIPGKDLPETVTDSQEKRHVAGLMRVNHVGEICAQALYQGQALTARTDDAREALSHAADEETEHLAWTLHRIKELNGRTSLLNPLWYGGALAIGVGAGVAGDRWSLGFLAETERQVEAHLASHLERISARDEKTRRILEQMSADEAAHAAMAVRLGGAELPPPARLAMKLASKVMTTVAYRI</sequence>
<evidence type="ECO:0000313" key="10">
    <source>
        <dbReference type="EMBL" id="MET1492172.1"/>
    </source>
</evidence>
<keyword evidence="5 9" id="KW-0560">Oxidoreductase</keyword>
<feature type="binding site" evidence="9">
    <location>
        <position position="174"/>
    </location>
    <ligand>
        <name>Fe cation</name>
        <dbReference type="ChEBI" id="CHEBI:24875"/>
        <label>2</label>
    </ligand>
</feature>
<evidence type="ECO:0000256" key="1">
    <source>
        <dbReference type="ARBA" id="ARBA00004749"/>
    </source>
</evidence>
<feature type="binding site" evidence="9">
    <location>
        <position position="171"/>
    </location>
    <ligand>
        <name>Fe cation</name>
        <dbReference type="ChEBI" id="CHEBI:24875"/>
        <label>2</label>
    </ligand>
</feature>
<dbReference type="RefSeq" id="WP_345930461.1">
    <property type="nucleotide sequence ID" value="NZ_JBDIVF010000018.1"/>
</dbReference>
<dbReference type="SUPFAM" id="SSF47240">
    <property type="entry name" value="Ferritin-like"/>
    <property type="match status" value="1"/>
</dbReference>
<evidence type="ECO:0000256" key="2">
    <source>
        <dbReference type="ARBA" id="ARBA00022475"/>
    </source>
</evidence>
<dbReference type="GO" id="GO:0004497">
    <property type="term" value="F:monooxygenase activity"/>
    <property type="evidence" value="ECO:0007669"/>
    <property type="project" value="UniProtKB-KW"/>
</dbReference>
<feature type="binding site" evidence="9">
    <location>
        <position position="139"/>
    </location>
    <ligand>
        <name>Fe cation</name>
        <dbReference type="ChEBI" id="CHEBI:24875"/>
        <label>2</label>
    </ligand>
</feature>
<dbReference type="InterPro" id="IPR047809">
    <property type="entry name" value="COQ7_proteobact"/>
</dbReference>
<keyword evidence="6 9" id="KW-0408">Iron</keyword>
<keyword evidence="3 9" id="KW-0831">Ubiquinone biosynthesis</keyword>
<dbReference type="CDD" id="cd01042">
    <property type="entry name" value="DMQH"/>
    <property type="match status" value="1"/>
</dbReference>
<feature type="binding site" evidence="9">
    <location>
        <position position="57"/>
    </location>
    <ligand>
        <name>Fe cation</name>
        <dbReference type="ChEBI" id="CHEBI:24875"/>
        <label>1</label>
    </ligand>
</feature>
<evidence type="ECO:0000256" key="6">
    <source>
        <dbReference type="ARBA" id="ARBA00023004"/>
    </source>
</evidence>
<proteinExistence type="inferred from homology"/>
<dbReference type="InterPro" id="IPR012347">
    <property type="entry name" value="Ferritin-like"/>
</dbReference>
<keyword evidence="7 9" id="KW-0503">Monooxygenase</keyword>
<dbReference type="EMBL" id="JBEWLZ010000023">
    <property type="protein sequence ID" value="MET1492172.1"/>
    <property type="molecule type" value="Genomic_DNA"/>
</dbReference>
<accession>A0ABV2CW71</accession>
<dbReference type="InterPro" id="IPR011566">
    <property type="entry name" value="Ubq_synth_Coq7"/>
</dbReference>
<evidence type="ECO:0000256" key="5">
    <source>
        <dbReference type="ARBA" id="ARBA00023002"/>
    </source>
</evidence>
<feature type="binding site" evidence="9">
    <location>
        <position position="87"/>
    </location>
    <ligand>
        <name>Fe cation</name>
        <dbReference type="ChEBI" id="CHEBI:24875"/>
        <label>1</label>
    </ligand>
</feature>
<comment type="similarity">
    <text evidence="9">Belongs to the COQ7 family.</text>
</comment>
<evidence type="ECO:0000256" key="8">
    <source>
        <dbReference type="ARBA" id="ARBA00023136"/>
    </source>
</evidence>
<dbReference type="PANTHER" id="PTHR11237:SF4">
    <property type="entry name" value="5-DEMETHOXYUBIQUINONE HYDROXYLASE, MITOCHONDRIAL"/>
    <property type="match status" value="1"/>
</dbReference>
<comment type="subcellular location">
    <subcellularLocation>
        <location evidence="9">Cell membrane</location>
        <topology evidence="9">Peripheral membrane protein</topology>
    </subcellularLocation>
</comment>
<organism evidence="10 11">
    <name type="scientific">Uliginosibacterium paludis</name>
    <dbReference type="NCBI Taxonomy" id="1615952"/>
    <lineage>
        <taxon>Bacteria</taxon>
        <taxon>Pseudomonadati</taxon>
        <taxon>Pseudomonadota</taxon>
        <taxon>Betaproteobacteria</taxon>
        <taxon>Rhodocyclales</taxon>
        <taxon>Zoogloeaceae</taxon>
        <taxon>Uliginosibacterium</taxon>
    </lineage>
</organism>
<evidence type="ECO:0000256" key="3">
    <source>
        <dbReference type="ARBA" id="ARBA00022688"/>
    </source>
</evidence>
<keyword evidence="2 9" id="KW-1003">Cell membrane</keyword>
<dbReference type="NCBIfam" id="NF033656">
    <property type="entry name" value="DMQ_monoox_COQ7"/>
    <property type="match status" value="1"/>
</dbReference>
<comment type="pathway">
    <text evidence="1 9">Cofactor biosynthesis; ubiquinone biosynthesis.</text>
</comment>
<comment type="catalytic activity">
    <reaction evidence="9">
        <text>a 5-methoxy-2-methyl-3-(all-trans-polyprenyl)benzene-1,4-diol + AH2 + O2 = a 3-demethylubiquinol + A + H2O</text>
        <dbReference type="Rhea" id="RHEA:50908"/>
        <dbReference type="Rhea" id="RHEA-COMP:10859"/>
        <dbReference type="Rhea" id="RHEA-COMP:10914"/>
        <dbReference type="ChEBI" id="CHEBI:13193"/>
        <dbReference type="ChEBI" id="CHEBI:15377"/>
        <dbReference type="ChEBI" id="CHEBI:15379"/>
        <dbReference type="ChEBI" id="CHEBI:17499"/>
        <dbReference type="ChEBI" id="CHEBI:84167"/>
        <dbReference type="ChEBI" id="CHEBI:84422"/>
        <dbReference type="EC" id="1.14.99.60"/>
    </reaction>
</comment>
<protein>
    <recommendedName>
        <fullName evidence="9">3-demethoxyubiquinol 3-hydroxylase</fullName>
        <shortName evidence="9">DMQ hydroxylase</shortName>
        <ecNumber evidence="9">1.14.99.60</ecNumber>
    </recommendedName>
    <alternativeName>
        <fullName evidence="9">2-nonaprenyl-3-methyl-6-methoxy-1,4-benzoquinol hydroxylase</fullName>
    </alternativeName>
</protein>
<evidence type="ECO:0000256" key="7">
    <source>
        <dbReference type="ARBA" id="ARBA00023033"/>
    </source>
</evidence>